<dbReference type="RefSeq" id="WP_129465279.1">
    <property type="nucleotide sequence ID" value="NZ_SBKQ01000014.1"/>
</dbReference>
<evidence type="ECO:0000259" key="1">
    <source>
        <dbReference type="Pfam" id="PF09413"/>
    </source>
</evidence>
<dbReference type="Pfam" id="PF09413">
    <property type="entry name" value="DUF2007"/>
    <property type="match status" value="1"/>
</dbReference>
<protein>
    <submittedName>
        <fullName evidence="2">DUF2007 domain-containing protein</fullName>
    </submittedName>
</protein>
<reference evidence="3" key="1">
    <citation type="submission" date="2019-01" db="EMBL/GenBank/DDBJ databases">
        <title>Cytophagaceae bacterium strain CAR-16.</title>
        <authorList>
            <person name="Chen W.-M."/>
        </authorList>
    </citation>
    <scope>NUCLEOTIDE SEQUENCE [LARGE SCALE GENOMIC DNA]</scope>
    <source>
        <strain evidence="3">ICH-30</strain>
    </source>
</reference>
<feature type="domain" description="DUF2007" evidence="1">
    <location>
        <begin position="3"/>
        <end position="67"/>
    </location>
</feature>
<accession>A0A4Q1KHV4</accession>
<proteinExistence type="predicted"/>
<dbReference type="EMBL" id="SBKQ01000014">
    <property type="protein sequence ID" value="RXR29353.1"/>
    <property type="molecule type" value="Genomic_DNA"/>
</dbReference>
<dbReference type="OrthoDB" id="1372890at2"/>
<evidence type="ECO:0000313" key="2">
    <source>
        <dbReference type="EMBL" id="RXR29353.1"/>
    </source>
</evidence>
<comment type="caution">
    <text evidence="2">The sequence shown here is derived from an EMBL/GenBank/DDBJ whole genome shotgun (WGS) entry which is preliminary data.</text>
</comment>
<dbReference type="Proteomes" id="UP000289734">
    <property type="component" value="Unassembled WGS sequence"/>
</dbReference>
<organism evidence="2 3">
    <name type="scientific">Flavobacterium piscinae</name>
    <dbReference type="NCBI Taxonomy" id="2506424"/>
    <lineage>
        <taxon>Bacteria</taxon>
        <taxon>Pseudomonadati</taxon>
        <taxon>Bacteroidota</taxon>
        <taxon>Flavobacteriia</taxon>
        <taxon>Flavobacteriales</taxon>
        <taxon>Flavobacteriaceae</taxon>
        <taxon>Flavobacterium</taxon>
    </lineage>
</organism>
<evidence type="ECO:0000313" key="3">
    <source>
        <dbReference type="Proteomes" id="UP000289734"/>
    </source>
</evidence>
<keyword evidence="3" id="KW-1185">Reference proteome</keyword>
<dbReference type="InterPro" id="IPR018551">
    <property type="entry name" value="DUF2007"/>
</dbReference>
<name>A0A4Q1KHV4_9FLAO</name>
<sequence length="72" mass="8037">MGMMKVFSGSEILASALRKKIEEVGVEVLQKDNIQSARLGGFGNLDLAVELFVDERYYAKVAPVIEQFRMSI</sequence>
<dbReference type="AlphaFoldDB" id="A0A4Q1KHV4"/>
<gene>
    <name evidence="2" type="ORF">EQG68_12770</name>
</gene>